<sequence length="422" mass="46076">MFFIMFVLSLIFTGVSCSKDDMTSFNVVDFGAVDGGKTDSSQAFLEAWMAACNGEIAHVTSQVIVPEKMSFLVNPVTFSGPCKVKNINFLVFGTIIAPDSPSNWDEQDASEWVVFKTVSRLMVGGLGTIDGRGKGWWDQSCRGNPESKGCTKLAPTALKFLSCNDSSLRNIFITNSPQTHVLLHWSYGFVIDYVNIQSPESSPNTDGIHIHASHHLAITNSRIGSGDDCISVGDYVSYLDIVNIYCGPGHGISIGSLGSSGNVVQVENIRVINAILNRTTNGARIKTWQMGRGHVRGVTFENMRFISVKYPIIIDQNYCDIRGKCKELDTGVQISQVLYRGMYGTSFTDAAIVLNCSRVVPCYGISMEYIRLTPAITERRVTAECGNAYGQEFEVEPGPCLVQIKDGYKGAKSMAASPNISK</sequence>
<protein>
    <recommendedName>
        <fullName evidence="13">Polygalacturonase</fullName>
    </recommendedName>
</protein>
<comment type="caution">
    <text evidence="11">The sequence shown here is derived from an EMBL/GenBank/DDBJ whole genome shotgun (WGS) entry which is preliminary data.</text>
</comment>
<evidence type="ECO:0000256" key="2">
    <source>
        <dbReference type="ARBA" id="ARBA00008834"/>
    </source>
</evidence>
<evidence type="ECO:0000313" key="11">
    <source>
        <dbReference type="EMBL" id="GAA0150857.1"/>
    </source>
</evidence>
<dbReference type="Proteomes" id="UP001454036">
    <property type="component" value="Unassembled WGS sequence"/>
</dbReference>
<evidence type="ECO:0000256" key="1">
    <source>
        <dbReference type="ARBA" id="ARBA00004191"/>
    </source>
</evidence>
<dbReference type="PANTHER" id="PTHR31375">
    <property type="match status" value="1"/>
</dbReference>
<evidence type="ECO:0000313" key="12">
    <source>
        <dbReference type="Proteomes" id="UP001454036"/>
    </source>
</evidence>
<evidence type="ECO:0000256" key="8">
    <source>
        <dbReference type="PROSITE-ProRule" id="PRU10052"/>
    </source>
</evidence>
<gene>
    <name evidence="11" type="ORF">LIER_09705</name>
</gene>
<dbReference type="GO" id="GO:0005975">
    <property type="term" value="P:carbohydrate metabolic process"/>
    <property type="evidence" value="ECO:0007669"/>
    <property type="project" value="InterPro"/>
</dbReference>
<dbReference type="InterPro" id="IPR012334">
    <property type="entry name" value="Pectin_lyas_fold"/>
</dbReference>
<evidence type="ECO:0000256" key="4">
    <source>
        <dbReference type="ARBA" id="ARBA00022525"/>
    </source>
</evidence>
<dbReference type="PROSITE" id="PS00502">
    <property type="entry name" value="POLYGALACTURONASE"/>
    <property type="match status" value="1"/>
</dbReference>
<keyword evidence="4" id="KW-0964">Secreted</keyword>
<dbReference type="GO" id="GO:0071555">
    <property type="term" value="P:cell wall organization"/>
    <property type="evidence" value="ECO:0007669"/>
    <property type="project" value="UniProtKB-KW"/>
</dbReference>
<evidence type="ECO:0000256" key="7">
    <source>
        <dbReference type="ARBA" id="ARBA00023316"/>
    </source>
</evidence>
<comment type="subcellular location">
    <subcellularLocation>
        <location evidence="1">Secreted</location>
        <location evidence="1">Cell wall</location>
    </subcellularLocation>
</comment>
<evidence type="ECO:0008006" key="13">
    <source>
        <dbReference type="Google" id="ProtNLM"/>
    </source>
</evidence>
<dbReference type="AlphaFoldDB" id="A0AAV3PIY7"/>
<dbReference type="EMBL" id="BAABME010001670">
    <property type="protein sequence ID" value="GAA0150857.1"/>
    <property type="molecule type" value="Genomic_DNA"/>
</dbReference>
<keyword evidence="12" id="KW-1185">Reference proteome</keyword>
<evidence type="ECO:0000256" key="10">
    <source>
        <dbReference type="SAM" id="SignalP"/>
    </source>
</evidence>
<evidence type="ECO:0000256" key="3">
    <source>
        <dbReference type="ARBA" id="ARBA00022512"/>
    </source>
</evidence>
<dbReference type="GO" id="GO:0004650">
    <property type="term" value="F:polygalacturonase activity"/>
    <property type="evidence" value="ECO:0007669"/>
    <property type="project" value="InterPro"/>
</dbReference>
<keyword evidence="6 9" id="KW-0326">Glycosidase</keyword>
<accession>A0AAV3PIY7</accession>
<feature type="active site" evidence="8">
    <location>
        <position position="250"/>
    </location>
</feature>
<dbReference type="Pfam" id="PF00295">
    <property type="entry name" value="Glyco_hydro_28"/>
    <property type="match status" value="1"/>
</dbReference>
<name>A0AAV3PIY7_LITER</name>
<evidence type="ECO:0000256" key="6">
    <source>
        <dbReference type="ARBA" id="ARBA00023295"/>
    </source>
</evidence>
<feature type="signal peptide" evidence="10">
    <location>
        <begin position="1"/>
        <end position="17"/>
    </location>
</feature>
<keyword evidence="3" id="KW-0134">Cell wall</keyword>
<keyword evidence="7" id="KW-0961">Cell wall biogenesis/degradation</keyword>
<proteinExistence type="inferred from homology"/>
<organism evidence="11 12">
    <name type="scientific">Lithospermum erythrorhizon</name>
    <name type="common">Purple gromwell</name>
    <name type="synonym">Lithospermum officinale var. erythrorhizon</name>
    <dbReference type="NCBI Taxonomy" id="34254"/>
    <lineage>
        <taxon>Eukaryota</taxon>
        <taxon>Viridiplantae</taxon>
        <taxon>Streptophyta</taxon>
        <taxon>Embryophyta</taxon>
        <taxon>Tracheophyta</taxon>
        <taxon>Spermatophyta</taxon>
        <taxon>Magnoliopsida</taxon>
        <taxon>eudicotyledons</taxon>
        <taxon>Gunneridae</taxon>
        <taxon>Pentapetalae</taxon>
        <taxon>asterids</taxon>
        <taxon>lamiids</taxon>
        <taxon>Boraginales</taxon>
        <taxon>Boraginaceae</taxon>
        <taxon>Boraginoideae</taxon>
        <taxon>Lithospermeae</taxon>
        <taxon>Lithospermum</taxon>
    </lineage>
</organism>
<dbReference type="Gene3D" id="2.160.20.10">
    <property type="entry name" value="Single-stranded right-handed beta-helix, Pectin lyase-like"/>
    <property type="match status" value="1"/>
</dbReference>
<feature type="chain" id="PRO_5043696822" description="Polygalacturonase" evidence="10">
    <location>
        <begin position="18"/>
        <end position="422"/>
    </location>
</feature>
<reference evidence="11 12" key="1">
    <citation type="submission" date="2024-01" db="EMBL/GenBank/DDBJ databases">
        <title>The complete chloroplast genome sequence of Lithospermum erythrorhizon: insights into the phylogenetic relationship among Boraginaceae species and the maternal lineages of purple gromwells.</title>
        <authorList>
            <person name="Okada T."/>
            <person name="Watanabe K."/>
        </authorList>
    </citation>
    <scope>NUCLEOTIDE SEQUENCE [LARGE SCALE GENOMIC DNA]</scope>
</reference>
<evidence type="ECO:0000256" key="9">
    <source>
        <dbReference type="RuleBase" id="RU361169"/>
    </source>
</evidence>
<keyword evidence="10" id="KW-0732">Signal</keyword>
<evidence type="ECO:0000256" key="5">
    <source>
        <dbReference type="ARBA" id="ARBA00022801"/>
    </source>
</evidence>
<dbReference type="SUPFAM" id="SSF51126">
    <property type="entry name" value="Pectin lyase-like"/>
    <property type="match status" value="1"/>
</dbReference>
<keyword evidence="5 9" id="KW-0378">Hydrolase</keyword>
<comment type="similarity">
    <text evidence="2 9">Belongs to the glycosyl hydrolase 28 family.</text>
</comment>
<dbReference type="InterPro" id="IPR000743">
    <property type="entry name" value="Glyco_hydro_28"/>
</dbReference>
<dbReference type="InterPro" id="IPR011050">
    <property type="entry name" value="Pectin_lyase_fold/virulence"/>
</dbReference>